<keyword evidence="7 8" id="KW-0472">Membrane</keyword>
<evidence type="ECO:0000256" key="1">
    <source>
        <dbReference type="ARBA" id="ARBA00004651"/>
    </source>
</evidence>
<dbReference type="GO" id="GO:0005886">
    <property type="term" value="C:plasma membrane"/>
    <property type="evidence" value="ECO:0007669"/>
    <property type="project" value="UniProtKB-SubCell"/>
</dbReference>
<dbReference type="EMBL" id="WWFF01000014">
    <property type="protein sequence ID" value="MYN54453.1"/>
    <property type="molecule type" value="Genomic_DNA"/>
</dbReference>
<feature type="transmembrane region" description="Helical" evidence="9">
    <location>
        <begin position="179"/>
        <end position="201"/>
    </location>
</feature>
<feature type="transmembrane region" description="Helical" evidence="9">
    <location>
        <begin position="73"/>
        <end position="92"/>
    </location>
</feature>
<dbReference type="InterPro" id="IPR004796">
    <property type="entry name" value="PTS_IIC_cello"/>
</dbReference>
<feature type="transmembrane region" description="Helical" evidence="9">
    <location>
        <begin position="393"/>
        <end position="411"/>
    </location>
</feature>
<dbReference type="GO" id="GO:1901264">
    <property type="term" value="P:carbohydrate derivative transport"/>
    <property type="evidence" value="ECO:0007669"/>
    <property type="project" value="TreeGrafter"/>
</dbReference>
<evidence type="ECO:0000256" key="9">
    <source>
        <dbReference type="SAM" id="Phobius"/>
    </source>
</evidence>
<feature type="transmembrane region" description="Helical" evidence="9">
    <location>
        <begin position="207"/>
        <end position="225"/>
    </location>
</feature>
<dbReference type="RefSeq" id="WP_160811257.1">
    <property type="nucleotide sequence ID" value="NZ_WWFF01000014.1"/>
</dbReference>
<evidence type="ECO:0000259" key="10">
    <source>
        <dbReference type="PROSITE" id="PS51105"/>
    </source>
</evidence>
<evidence type="ECO:0000256" key="4">
    <source>
        <dbReference type="ARBA" id="ARBA00022597"/>
    </source>
</evidence>
<dbReference type="AlphaFoldDB" id="A0A7X4HQN3"/>
<dbReference type="Proteomes" id="UP000460132">
    <property type="component" value="Unassembled WGS sequence"/>
</dbReference>
<dbReference type="InterPro" id="IPR051088">
    <property type="entry name" value="PTS_Sugar-EIIC/EIIB"/>
</dbReference>
<dbReference type="InterPro" id="IPR003352">
    <property type="entry name" value="PTS_EIIC"/>
</dbReference>
<feature type="transmembrane region" description="Helical" evidence="9">
    <location>
        <begin position="346"/>
        <end position="373"/>
    </location>
</feature>
<dbReference type="InterPro" id="IPR004501">
    <property type="entry name" value="PTS_EIIC_3"/>
</dbReference>
<keyword evidence="4 8" id="KW-0762">Sugar transport</keyword>
<evidence type="ECO:0000256" key="2">
    <source>
        <dbReference type="ARBA" id="ARBA00022448"/>
    </source>
</evidence>
<keyword evidence="3 8" id="KW-1003">Cell membrane</keyword>
<dbReference type="PANTHER" id="PTHR33989:SF4">
    <property type="entry name" value="PTS SYSTEM N,N'-DIACETYLCHITOBIOSE-SPECIFIC EIIC COMPONENT"/>
    <property type="match status" value="1"/>
</dbReference>
<name>A0A7X4HQN3_9LACO</name>
<evidence type="ECO:0000256" key="3">
    <source>
        <dbReference type="ARBA" id="ARBA00022475"/>
    </source>
</evidence>
<dbReference type="GO" id="GO:0008982">
    <property type="term" value="F:protein-N(PI)-phosphohistidine-sugar phosphotransferase activity"/>
    <property type="evidence" value="ECO:0007669"/>
    <property type="project" value="UniProtKB-UniRule"/>
</dbReference>
<reference evidence="11 12" key="1">
    <citation type="submission" date="2020-01" db="EMBL/GenBank/DDBJ databases">
        <title>Vaginal microbiome of pregnant Indian women: Insights into the genome of dominants Lactobacillus species.</title>
        <authorList>
            <person name="Das B."/>
            <person name="Mehta O."/>
            <person name="Ghosh T.S."/>
            <person name="Kothidar A."/>
            <person name="Gowtham M.R."/>
            <person name="Mitra R."/>
            <person name="Kshetrapal P."/>
            <person name="Wadhwa N."/>
            <person name="Thiruvengadam R."/>
            <person name="Nair G.B."/>
            <person name="Bhatnagar S."/>
            <person name="Pore S."/>
        </authorList>
    </citation>
    <scope>NUCLEOTIDE SEQUENCE [LARGE SCALE GENOMIC DNA]</scope>
    <source>
        <strain evidence="11 12">Indica2</strain>
    </source>
</reference>
<evidence type="ECO:0000256" key="7">
    <source>
        <dbReference type="ARBA" id="ARBA00023136"/>
    </source>
</evidence>
<accession>A0A7X4HQN3</accession>
<evidence type="ECO:0000256" key="5">
    <source>
        <dbReference type="ARBA" id="ARBA00022692"/>
    </source>
</evidence>
<dbReference type="GO" id="GO:0009401">
    <property type="term" value="P:phosphoenolpyruvate-dependent sugar phosphotransferase system"/>
    <property type="evidence" value="ECO:0007669"/>
    <property type="project" value="InterPro"/>
</dbReference>
<keyword evidence="6 9" id="KW-1133">Transmembrane helix</keyword>
<feature type="transmembrane region" description="Helical" evidence="9">
    <location>
        <begin position="278"/>
        <end position="302"/>
    </location>
</feature>
<dbReference type="Pfam" id="PF02378">
    <property type="entry name" value="PTS_EIIC"/>
    <property type="match status" value="1"/>
</dbReference>
<dbReference type="PANTHER" id="PTHR33989">
    <property type="match status" value="1"/>
</dbReference>
<protein>
    <recommendedName>
        <fullName evidence="8">Permease IIC component</fullName>
    </recommendedName>
</protein>
<keyword evidence="5 9" id="KW-0812">Transmembrane</keyword>
<comment type="subcellular location">
    <subcellularLocation>
        <location evidence="1">Cell membrane</location>
        <topology evidence="1">Multi-pass membrane protein</topology>
    </subcellularLocation>
</comment>
<proteinExistence type="predicted"/>
<feature type="transmembrane region" description="Helical" evidence="9">
    <location>
        <begin position="33"/>
        <end position="53"/>
    </location>
</feature>
<keyword evidence="2 8" id="KW-0813">Transport</keyword>
<organism evidence="11 12">
    <name type="scientific">Lactobacillus crispatus</name>
    <dbReference type="NCBI Taxonomy" id="47770"/>
    <lineage>
        <taxon>Bacteria</taxon>
        <taxon>Bacillati</taxon>
        <taxon>Bacillota</taxon>
        <taxon>Bacilli</taxon>
        <taxon>Lactobacillales</taxon>
        <taxon>Lactobacillaceae</taxon>
        <taxon>Lactobacillus</taxon>
    </lineage>
</organism>
<dbReference type="PROSITE" id="PS51105">
    <property type="entry name" value="PTS_EIIC_TYPE_3"/>
    <property type="match status" value="1"/>
</dbReference>
<evidence type="ECO:0000313" key="11">
    <source>
        <dbReference type="EMBL" id="MYN54453.1"/>
    </source>
</evidence>
<evidence type="ECO:0000313" key="12">
    <source>
        <dbReference type="Proteomes" id="UP000460132"/>
    </source>
</evidence>
<sequence length="433" mass="46905">MDSLFNSKFMQAIQKGGQKFGASHFVGAIQGGMMSLLGVLMIGAFAQIIQSILGPTMLHLLKPTDAWYGYLNLPYQFTMNFIALWVVALIGYQYAQNLQLKSPVITMLDALVIFLMIAAPVSTNKAGVISINTSNLAAQGMFVGFLVAGVVGRIEWFCQKKDIKLKLPDVVPGFLQNSFSSIIPLLIEVVVFLGIHILIITVSGGRFDLASGFIALLSAPLGVLISTPGMFVLMFIACLLWCFGIHGSLILMSVIMPVSLQAVAVNAKLRAAGKALQYSPAFLCAGLAVAGGTGNTFPLVLMGLKAKSQQIKAVSKVSLIPGWFNINEPVTFGMPVMYNPIMGIPYILNVLVVTLFYLIGFKTGIIAMPFIPITTVLPIGFGDYLGSLNPFNFVWDYLMIIVAGIIWFPFFKVYDNQLYKKEQAEGKAEAANA</sequence>
<feature type="transmembrane region" description="Helical" evidence="9">
    <location>
        <begin position="104"/>
        <end position="121"/>
    </location>
</feature>
<feature type="transmembrane region" description="Helical" evidence="9">
    <location>
        <begin position="141"/>
        <end position="158"/>
    </location>
</feature>
<evidence type="ECO:0000256" key="8">
    <source>
        <dbReference type="PIRNR" id="PIRNR006351"/>
    </source>
</evidence>
<comment type="function">
    <text evidence="8">The phosphoenolpyruvate-dependent sugar phosphotransferase system (PTS), a major carbohydrate active -transport system, catalyzes the phosphorylation of incoming sugar substrates concomitant with their translocation across the cell membrane.</text>
</comment>
<dbReference type="PIRSF" id="PIRSF006351">
    <property type="entry name" value="PTS_EIIC-Cellobiose"/>
    <property type="match status" value="1"/>
</dbReference>
<comment type="caution">
    <text evidence="11">The sequence shown here is derived from an EMBL/GenBank/DDBJ whole genome shotgun (WGS) entry which is preliminary data.</text>
</comment>
<feature type="domain" description="PTS EIIC type-3" evidence="10">
    <location>
        <begin position="9"/>
        <end position="410"/>
    </location>
</feature>
<feature type="transmembrane region" description="Helical" evidence="9">
    <location>
        <begin position="232"/>
        <end position="258"/>
    </location>
</feature>
<evidence type="ECO:0000256" key="6">
    <source>
        <dbReference type="ARBA" id="ARBA00022989"/>
    </source>
</evidence>
<gene>
    <name evidence="11" type="ORF">GTK63_09145</name>
</gene>